<reference evidence="2" key="1">
    <citation type="submission" date="2018-05" db="EMBL/GenBank/DDBJ databases">
        <title>Complete genome sequnece of Akkermansia muciniphila EB-AMDK-40.</title>
        <authorList>
            <person name="Nam Y.-D."/>
            <person name="Chung W.-H."/>
            <person name="Park Y.S."/>
            <person name="Kang J."/>
        </authorList>
    </citation>
    <scope>NUCLEOTIDE SEQUENCE</scope>
    <source>
        <strain evidence="2">EB-AMDK-40</strain>
    </source>
</reference>
<feature type="region of interest" description="Disordered" evidence="1">
    <location>
        <begin position="1"/>
        <end position="28"/>
    </location>
</feature>
<organism evidence="2 3">
    <name type="scientific">Akkermansia massiliensis</name>
    <dbReference type="NCBI Taxonomy" id="2927224"/>
    <lineage>
        <taxon>Bacteria</taxon>
        <taxon>Pseudomonadati</taxon>
        <taxon>Verrucomicrobiota</taxon>
        <taxon>Verrucomicrobiia</taxon>
        <taxon>Verrucomicrobiales</taxon>
        <taxon>Akkermansiaceae</taxon>
        <taxon>Akkermansia</taxon>
    </lineage>
</organism>
<protein>
    <submittedName>
        <fullName evidence="2">Uncharacterized protein</fullName>
    </submittedName>
</protein>
<proteinExistence type="predicted"/>
<sequence length="63" mass="6743">MVQKMHSPAGERCSAPEASKEGKAGSFREAGMKKAPFLPQCGKDGACQVHHPVVPMLHAVAWE</sequence>
<accession>A0AAE6VZQ8</accession>
<name>A0AAE6VZQ8_9BACT</name>
<evidence type="ECO:0000256" key="1">
    <source>
        <dbReference type="SAM" id="MobiDB-lite"/>
    </source>
</evidence>
<gene>
    <name evidence="2" type="ORF">DMI76_00085</name>
</gene>
<dbReference type="AlphaFoldDB" id="A0AAE6VZQ8"/>
<evidence type="ECO:0000313" key="2">
    <source>
        <dbReference type="EMBL" id="QHV61871.1"/>
    </source>
</evidence>
<dbReference type="Proteomes" id="UP000642553">
    <property type="component" value="Chromosome"/>
</dbReference>
<evidence type="ECO:0000313" key="3">
    <source>
        <dbReference type="Proteomes" id="UP000642553"/>
    </source>
</evidence>
<dbReference type="EMBL" id="CP029701">
    <property type="protein sequence ID" value="QHV61871.1"/>
    <property type="molecule type" value="Genomic_DNA"/>
</dbReference>